<dbReference type="Pfam" id="PF09685">
    <property type="entry name" value="MamF_MmsF"/>
    <property type="match status" value="1"/>
</dbReference>
<dbReference type="Pfam" id="PF01381">
    <property type="entry name" value="HTH_3"/>
    <property type="match status" value="1"/>
</dbReference>
<evidence type="ECO:0000313" key="8">
    <source>
        <dbReference type="EMBL" id="MET6990278.1"/>
    </source>
</evidence>
<evidence type="ECO:0000256" key="6">
    <source>
        <dbReference type="SAM" id="Phobius"/>
    </source>
</evidence>
<feature type="transmembrane region" description="Helical" evidence="6">
    <location>
        <begin position="73"/>
        <end position="100"/>
    </location>
</feature>
<sequence length="187" mass="21475">MNEIGNKIREIRKKKGLSQEELAESAKINLRTIQRIENNESEPRGKTLNLICEVLDINAEDILDYGKQTDKSYLIIFHLSVISFLAIPVGNIILPLILWMNKKDRVIGLKKVGANLLNFQIIWSIIAFLSITGFALLKILHFKYYPILFYLFIGLYAMNVILPIIFAIKTNKGKTENLYPNIIKLIK</sequence>
<dbReference type="Proteomes" id="UP001549799">
    <property type="component" value="Unassembled WGS sequence"/>
</dbReference>
<keyword evidence="5 6" id="KW-0472">Membrane</keyword>
<organism evidence="8 9">
    <name type="scientific">Sediminicola arcticus</name>
    <dbReference type="NCBI Taxonomy" id="1574308"/>
    <lineage>
        <taxon>Bacteria</taxon>
        <taxon>Pseudomonadati</taxon>
        <taxon>Bacteroidota</taxon>
        <taxon>Flavobacteriia</taxon>
        <taxon>Flavobacteriales</taxon>
        <taxon>Flavobacteriaceae</taxon>
        <taxon>Sediminicola</taxon>
    </lineage>
</organism>
<evidence type="ECO:0000259" key="7">
    <source>
        <dbReference type="PROSITE" id="PS50943"/>
    </source>
</evidence>
<evidence type="ECO:0000313" key="9">
    <source>
        <dbReference type="Proteomes" id="UP001549799"/>
    </source>
</evidence>
<evidence type="ECO:0000256" key="2">
    <source>
        <dbReference type="ARBA" id="ARBA00022692"/>
    </source>
</evidence>
<dbReference type="PANTHER" id="PTHR46797:SF1">
    <property type="entry name" value="METHYLPHOSPHONATE SYNTHASE"/>
    <property type="match status" value="1"/>
</dbReference>
<accession>A0ABV2SSY8</accession>
<keyword evidence="4" id="KW-0238">DNA-binding</keyword>
<dbReference type="CDD" id="cd00093">
    <property type="entry name" value="HTH_XRE"/>
    <property type="match status" value="1"/>
</dbReference>
<feature type="domain" description="HTH cro/C1-type" evidence="7">
    <location>
        <begin position="8"/>
        <end position="62"/>
    </location>
</feature>
<evidence type="ECO:0000256" key="5">
    <source>
        <dbReference type="ARBA" id="ARBA00023136"/>
    </source>
</evidence>
<dbReference type="EMBL" id="JBEXAE010000002">
    <property type="protein sequence ID" value="MET6990278.1"/>
    <property type="molecule type" value="Genomic_DNA"/>
</dbReference>
<dbReference type="PANTHER" id="PTHR46797">
    <property type="entry name" value="HTH-TYPE TRANSCRIPTIONAL REGULATOR"/>
    <property type="match status" value="1"/>
</dbReference>
<dbReference type="SUPFAM" id="SSF47413">
    <property type="entry name" value="lambda repressor-like DNA-binding domains"/>
    <property type="match status" value="1"/>
</dbReference>
<dbReference type="InterPro" id="IPR019109">
    <property type="entry name" value="MamF_MmsF"/>
</dbReference>
<dbReference type="InterPro" id="IPR001387">
    <property type="entry name" value="Cro/C1-type_HTH"/>
</dbReference>
<keyword evidence="9" id="KW-1185">Reference proteome</keyword>
<dbReference type="InterPro" id="IPR010982">
    <property type="entry name" value="Lambda_DNA-bd_dom_sf"/>
</dbReference>
<gene>
    <name evidence="8" type="ORF">ABXZ36_06425</name>
</gene>
<protein>
    <submittedName>
        <fullName evidence="8">Helix-turn-helix domain-containing protein</fullName>
    </submittedName>
</protein>
<dbReference type="InterPro" id="IPR050807">
    <property type="entry name" value="TransReg_Diox_bact_type"/>
</dbReference>
<keyword evidence="3 6" id="KW-1133">Transmembrane helix</keyword>
<keyword evidence="2 6" id="KW-0812">Transmembrane</keyword>
<feature type="transmembrane region" description="Helical" evidence="6">
    <location>
        <begin position="121"/>
        <end position="141"/>
    </location>
</feature>
<name>A0ABV2SSY8_9FLAO</name>
<comment type="subcellular location">
    <subcellularLocation>
        <location evidence="1">Membrane</location>
        <topology evidence="1">Multi-pass membrane protein</topology>
    </subcellularLocation>
</comment>
<evidence type="ECO:0000256" key="4">
    <source>
        <dbReference type="ARBA" id="ARBA00023125"/>
    </source>
</evidence>
<dbReference type="SMART" id="SM00530">
    <property type="entry name" value="HTH_XRE"/>
    <property type="match status" value="1"/>
</dbReference>
<evidence type="ECO:0000256" key="1">
    <source>
        <dbReference type="ARBA" id="ARBA00004141"/>
    </source>
</evidence>
<evidence type="ECO:0000256" key="3">
    <source>
        <dbReference type="ARBA" id="ARBA00022989"/>
    </source>
</evidence>
<proteinExistence type="predicted"/>
<reference evidence="8 9" key="1">
    <citation type="submission" date="2024-07" db="EMBL/GenBank/DDBJ databases">
        <title>The genome sequence of type strain Sediminicola arcticus GDMCC 1.2805.</title>
        <authorList>
            <person name="Liu Y."/>
        </authorList>
    </citation>
    <scope>NUCLEOTIDE SEQUENCE [LARGE SCALE GENOMIC DNA]</scope>
    <source>
        <strain evidence="8 9">GDMCC 1.2805</strain>
    </source>
</reference>
<dbReference type="RefSeq" id="WP_354614668.1">
    <property type="nucleotide sequence ID" value="NZ_JBEXAE010000002.1"/>
</dbReference>
<dbReference type="Gene3D" id="1.10.260.40">
    <property type="entry name" value="lambda repressor-like DNA-binding domains"/>
    <property type="match status" value="1"/>
</dbReference>
<dbReference type="PROSITE" id="PS50943">
    <property type="entry name" value="HTH_CROC1"/>
    <property type="match status" value="1"/>
</dbReference>
<feature type="transmembrane region" description="Helical" evidence="6">
    <location>
        <begin position="147"/>
        <end position="168"/>
    </location>
</feature>
<comment type="caution">
    <text evidence="8">The sequence shown here is derived from an EMBL/GenBank/DDBJ whole genome shotgun (WGS) entry which is preliminary data.</text>
</comment>